<dbReference type="EMBL" id="JAPDPJ010000029">
    <property type="protein sequence ID" value="MCW3787393.1"/>
    <property type="molecule type" value="Genomic_DNA"/>
</dbReference>
<gene>
    <name evidence="1" type="ORF">OM075_13015</name>
</gene>
<keyword evidence="2" id="KW-1185">Reference proteome</keyword>
<dbReference type="SUPFAM" id="SSF56300">
    <property type="entry name" value="Metallo-dependent phosphatases"/>
    <property type="match status" value="1"/>
</dbReference>
<dbReference type="AlphaFoldDB" id="A0AAE3SFG0"/>
<proteinExistence type="predicted"/>
<dbReference type="PANTHER" id="PTHR16509">
    <property type="match status" value="1"/>
</dbReference>
<reference evidence="1" key="1">
    <citation type="submission" date="2022-10" db="EMBL/GenBank/DDBJ databases">
        <authorList>
            <person name="Yu W.X."/>
        </authorList>
    </citation>
    <scope>NUCLEOTIDE SEQUENCE</scope>
    <source>
        <strain evidence="1">AAT</strain>
    </source>
</reference>
<dbReference type="Proteomes" id="UP001209229">
    <property type="component" value="Unassembled WGS sequence"/>
</dbReference>
<dbReference type="RefSeq" id="WP_301190958.1">
    <property type="nucleotide sequence ID" value="NZ_JAPDPJ010000029.1"/>
</dbReference>
<organism evidence="1 2">
    <name type="scientific">Plebeiibacterium sediminum</name>
    <dbReference type="NCBI Taxonomy" id="2992112"/>
    <lineage>
        <taxon>Bacteria</taxon>
        <taxon>Pseudomonadati</taxon>
        <taxon>Bacteroidota</taxon>
        <taxon>Bacteroidia</taxon>
        <taxon>Marinilabiliales</taxon>
        <taxon>Marinilabiliaceae</taxon>
        <taxon>Plebeiibacterium</taxon>
    </lineage>
</organism>
<dbReference type="PANTHER" id="PTHR16509:SF1">
    <property type="entry name" value="MANGANESE-DEPENDENT ADP-RIBOSE_CDP-ALCOHOL DIPHOSPHATASE"/>
    <property type="match status" value="1"/>
</dbReference>
<accession>A0AAE3SFG0</accession>
<evidence type="ECO:0000313" key="1">
    <source>
        <dbReference type="EMBL" id="MCW3787393.1"/>
    </source>
</evidence>
<dbReference type="InterPro" id="IPR029052">
    <property type="entry name" value="Metallo-depent_PP-like"/>
</dbReference>
<dbReference type="Gene3D" id="3.60.21.10">
    <property type="match status" value="1"/>
</dbReference>
<comment type="caution">
    <text evidence="1">The sequence shown here is derived from an EMBL/GenBank/DDBJ whole genome shotgun (WGS) entry which is preliminary data.</text>
</comment>
<sequence length="293" mass="33829">MNRRQFIKTGIILISGLTLLPSFRLPKKTLKFGWVTDIHYADADIKWGRYFRESTDKLQEAIDLFNTKELDFIIETGDFKDQTTPPVEENTLVYLRKIEAVFAKYKGPRYHVLGNHDMDSLSKSQFLNEIENTDIEKDKSFYYFDKNDMRFVVLDACYTKRGKDYDHHNYSWKDANIPKHQLLWLTDVLQSSPYPVVVFVHQLLDGKGDLYVNNSSKVRKILENSGNVLAVFQGHKHEGDLQLINGIVYFTLKAMVEGSGEQNSSYSIVSVEPSGTIKVEGYRKAESYELNKS</sequence>
<protein>
    <submittedName>
        <fullName evidence="1">Metallophosphoesterase</fullName>
    </submittedName>
</protein>
<evidence type="ECO:0000313" key="2">
    <source>
        <dbReference type="Proteomes" id="UP001209229"/>
    </source>
</evidence>
<name>A0AAE3SFG0_9BACT</name>